<dbReference type="Pfam" id="PF01261">
    <property type="entry name" value="AP_endonuc_2"/>
    <property type="match status" value="1"/>
</dbReference>
<organism evidence="3 4">
    <name type="scientific">Azospirillum endophyticum</name>
    <dbReference type="NCBI Taxonomy" id="2800326"/>
    <lineage>
        <taxon>Bacteria</taxon>
        <taxon>Pseudomonadati</taxon>
        <taxon>Pseudomonadota</taxon>
        <taxon>Alphaproteobacteria</taxon>
        <taxon>Rhodospirillales</taxon>
        <taxon>Azospirillaceae</taxon>
        <taxon>Azospirillum</taxon>
    </lineage>
</organism>
<keyword evidence="1 3" id="KW-0413">Isomerase</keyword>
<protein>
    <submittedName>
        <fullName evidence="3">Sugar phosphate isomerase/epimerase</fullName>
    </submittedName>
</protein>
<dbReference type="RefSeq" id="WP_200197594.1">
    <property type="nucleotide sequence ID" value="NZ_JAENHM010000070.1"/>
</dbReference>
<dbReference type="EMBL" id="JAENHM010000070">
    <property type="protein sequence ID" value="MBK1840865.1"/>
    <property type="molecule type" value="Genomic_DNA"/>
</dbReference>
<evidence type="ECO:0000256" key="1">
    <source>
        <dbReference type="ARBA" id="ARBA00023235"/>
    </source>
</evidence>
<dbReference type="GO" id="GO:0016853">
    <property type="term" value="F:isomerase activity"/>
    <property type="evidence" value="ECO:0007669"/>
    <property type="project" value="UniProtKB-KW"/>
</dbReference>
<keyword evidence="4" id="KW-1185">Reference proteome</keyword>
<name>A0ABS1FBU2_9PROT</name>
<sequence>MKLAITAAETAAAHAPIVLRGPFADTMRQAAGIGFDAVEYHLADPDTLDISRIRHVAKATGMAVASIGTGPAYIHDGLSLTSPDAGVRGAAVGRMLRFIRLAHAFDSVVIIGLIKGQIRECGDAAAYDRHLASALENCLPLAGELGVTLVLEAMNRYECDTLNTIDECLEFVKRFNSDRLKIHIDTFHMNIEEGDIRKSIEAGGARIGHVHIADSNRMWPGRGHYDFLETVQTLKAIGYTGALSVECLARPTPEEAAQGALDTLRMVTGAVRQP</sequence>
<dbReference type="InterPro" id="IPR036237">
    <property type="entry name" value="Xyl_isomerase-like_sf"/>
</dbReference>
<dbReference type="Proteomes" id="UP000652760">
    <property type="component" value="Unassembled WGS sequence"/>
</dbReference>
<dbReference type="Gene3D" id="3.20.20.150">
    <property type="entry name" value="Divalent-metal-dependent TIM barrel enzymes"/>
    <property type="match status" value="1"/>
</dbReference>
<gene>
    <name evidence="3" type="ORF">JHL17_26020</name>
</gene>
<comment type="caution">
    <text evidence="3">The sequence shown here is derived from an EMBL/GenBank/DDBJ whole genome shotgun (WGS) entry which is preliminary data.</text>
</comment>
<proteinExistence type="predicted"/>
<evidence type="ECO:0000313" key="4">
    <source>
        <dbReference type="Proteomes" id="UP000652760"/>
    </source>
</evidence>
<dbReference type="PANTHER" id="PTHR43489">
    <property type="entry name" value="ISOMERASE"/>
    <property type="match status" value="1"/>
</dbReference>
<dbReference type="PANTHER" id="PTHR43489:SF7">
    <property type="entry name" value="3-DEHYDRO-D-GULOSIDE 4-EPIMERASE-RELATED"/>
    <property type="match status" value="1"/>
</dbReference>
<dbReference type="InterPro" id="IPR050417">
    <property type="entry name" value="Sugar_Epim/Isomerase"/>
</dbReference>
<dbReference type="SUPFAM" id="SSF51658">
    <property type="entry name" value="Xylose isomerase-like"/>
    <property type="match status" value="1"/>
</dbReference>
<reference evidence="4" key="1">
    <citation type="submission" date="2021-01" db="EMBL/GenBank/DDBJ databases">
        <title>Genome public.</title>
        <authorList>
            <person name="Liu C."/>
            <person name="Sun Q."/>
        </authorList>
    </citation>
    <scope>NUCLEOTIDE SEQUENCE [LARGE SCALE GENOMIC DNA]</scope>
    <source>
        <strain evidence="4">YIM B02556</strain>
    </source>
</reference>
<accession>A0ABS1FBU2</accession>
<feature type="domain" description="Xylose isomerase-like TIM barrel" evidence="2">
    <location>
        <begin position="28"/>
        <end position="265"/>
    </location>
</feature>
<dbReference type="InterPro" id="IPR013022">
    <property type="entry name" value="Xyl_isomerase-like_TIM-brl"/>
</dbReference>
<evidence type="ECO:0000259" key="2">
    <source>
        <dbReference type="Pfam" id="PF01261"/>
    </source>
</evidence>
<evidence type="ECO:0000313" key="3">
    <source>
        <dbReference type="EMBL" id="MBK1840865.1"/>
    </source>
</evidence>